<sequence length="491" mass="54227">MAKTAGGFLTALLLTACGYSGNEDRASVTVIEETAPAIKPVGTRLNYISATARAAVAKGLVGFDEEGRVVPAIAARWIVTDDGLSYIFRLHDGKWNDGRQITAERVAKLLQERIKELENSRLRYDLRAIEEIVSMTGRVIEIRLNAPHPNFLQLMAQPELGLFRAGHGAGPMDDLMMNGIYALVPFEQSGEEAEIETENEPVDDPRRVAMRADNAAKAIARFQAGQTDLVLNGKFHHLPLLDAADIDTNDLRLDPVAGLFGFLFVKVEGFWAVPKNREILAMAINRPALLTSFPQVTGWQSRQKIIPEALDVEGINTRPDWAGMTMEARQQFAREHVQRWKASEGPIKPLTVQLPDAAGADILFLRVRTDLRRVGLDLRKAGNGATADARLIDSIAPYDSPQWFLSQLTCAKTPVCLNDADAKLKEADAATNLQIKARLYAEAEKILVYHYNYIPLGVPVRWSLAKPAQRGFAVNPRGWHPLNYLVGVPIS</sequence>
<dbReference type="PANTHER" id="PTHR30290:SF10">
    <property type="entry name" value="PERIPLASMIC OLIGOPEPTIDE-BINDING PROTEIN-RELATED"/>
    <property type="match status" value="1"/>
</dbReference>
<dbReference type="Gene3D" id="3.40.190.10">
    <property type="entry name" value="Periplasmic binding protein-like II"/>
    <property type="match status" value="1"/>
</dbReference>
<feature type="domain" description="Solute-binding protein family 5" evidence="6">
    <location>
        <begin position="69"/>
        <end position="293"/>
    </location>
</feature>
<dbReference type="GO" id="GO:0015833">
    <property type="term" value="P:peptide transport"/>
    <property type="evidence" value="ECO:0007669"/>
    <property type="project" value="TreeGrafter"/>
</dbReference>
<dbReference type="Pfam" id="PF00496">
    <property type="entry name" value="SBP_bac_5"/>
    <property type="match status" value="1"/>
</dbReference>
<keyword evidence="5" id="KW-0175">Coiled coil</keyword>
<keyword evidence="4" id="KW-0732">Signal</keyword>
<keyword evidence="3" id="KW-0813">Transport</keyword>
<name>A0A6H2DLN5_9SPHN</name>
<organism evidence="7 8">
    <name type="scientific">Parasphingorhabdus halotolerans</name>
    <dbReference type="NCBI Taxonomy" id="2725558"/>
    <lineage>
        <taxon>Bacteria</taxon>
        <taxon>Pseudomonadati</taxon>
        <taxon>Pseudomonadota</taxon>
        <taxon>Alphaproteobacteria</taxon>
        <taxon>Sphingomonadales</taxon>
        <taxon>Sphingomonadaceae</taxon>
        <taxon>Parasphingorhabdus</taxon>
    </lineage>
</organism>
<proteinExistence type="inferred from homology"/>
<feature type="coiled-coil region" evidence="5">
    <location>
        <begin position="100"/>
        <end position="127"/>
    </location>
</feature>
<dbReference type="AlphaFoldDB" id="A0A6H2DLN5"/>
<evidence type="ECO:0000256" key="5">
    <source>
        <dbReference type="SAM" id="Coils"/>
    </source>
</evidence>
<dbReference type="Gene3D" id="3.90.76.10">
    <property type="entry name" value="Dipeptide-binding Protein, Domain 1"/>
    <property type="match status" value="1"/>
</dbReference>
<keyword evidence="8" id="KW-1185">Reference proteome</keyword>
<dbReference type="EMBL" id="CP051217">
    <property type="protein sequence ID" value="QJB68865.1"/>
    <property type="molecule type" value="Genomic_DNA"/>
</dbReference>
<dbReference type="InterPro" id="IPR039424">
    <property type="entry name" value="SBP_5"/>
</dbReference>
<evidence type="ECO:0000313" key="8">
    <source>
        <dbReference type="Proteomes" id="UP000501600"/>
    </source>
</evidence>
<dbReference type="Proteomes" id="UP000501600">
    <property type="component" value="Chromosome"/>
</dbReference>
<gene>
    <name evidence="7" type="ORF">HF685_05885</name>
</gene>
<dbReference type="KEGG" id="phao:HF685_05885"/>
<accession>A0A6H2DLN5</accession>
<comment type="similarity">
    <text evidence="2">Belongs to the bacterial solute-binding protein 5 family.</text>
</comment>
<comment type="subcellular location">
    <subcellularLocation>
        <location evidence="1">Periplasm</location>
    </subcellularLocation>
</comment>
<dbReference type="Gene3D" id="3.10.105.10">
    <property type="entry name" value="Dipeptide-binding Protein, Domain 3"/>
    <property type="match status" value="1"/>
</dbReference>
<dbReference type="GO" id="GO:1904680">
    <property type="term" value="F:peptide transmembrane transporter activity"/>
    <property type="evidence" value="ECO:0007669"/>
    <property type="project" value="TreeGrafter"/>
</dbReference>
<dbReference type="SUPFAM" id="SSF53850">
    <property type="entry name" value="Periplasmic binding protein-like II"/>
    <property type="match status" value="1"/>
</dbReference>
<evidence type="ECO:0000313" key="7">
    <source>
        <dbReference type="EMBL" id="QJB68865.1"/>
    </source>
</evidence>
<evidence type="ECO:0000256" key="2">
    <source>
        <dbReference type="ARBA" id="ARBA00005695"/>
    </source>
</evidence>
<dbReference type="GO" id="GO:0030313">
    <property type="term" value="C:cell envelope"/>
    <property type="evidence" value="ECO:0007669"/>
    <property type="project" value="UniProtKB-SubCell"/>
</dbReference>
<evidence type="ECO:0000256" key="3">
    <source>
        <dbReference type="ARBA" id="ARBA00022448"/>
    </source>
</evidence>
<dbReference type="PROSITE" id="PS51257">
    <property type="entry name" value="PROKAR_LIPOPROTEIN"/>
    <property type="match status" value="1"/>
</dbReference>
<reference evidence="7 8" key="1">
    <citation type="submission" date="2020-04" db="EMBL/GenBank/DDBJ databases">
        <title>Genome sequence for Sphingorhabdus sp. strain M1.</title>
        <authorList>
            <person name="Park S.-J."/>
        </authorList>
    </citation>
    <scope>NUCLEOTIDE SEQUENCE [LARGE SCALE GENOMIC DNA]</scope>
    <source>
        <strain evidence="7 8">JK6</strain>
    </source>
</reference>
<dbReference type="PANTHER" id="PTHR30290">
    <property type="entry name" value="PERIPLASMIC BINDING COMPONENT OF ABC TRANSPORTER"/>
    <property type="match status" value="1"/>
</dbReference>
<dbReference type="InterPro" id="IPR000914">
    <property type="entry name" value="SBP_5_dom"/>
</dbReference>
<evidence type="ECO:0000259" key="6">
    <source>
        <dbReference type="Pfam" id="PF00496"/>
    </source>
</evidence>
<evidence type="ECO:0000256" key="1">
    <source>
        <dbReference type="ARBA" id="ARBA00004418"/>
    </source>
</evidence>
<evidence type="ECO:0000256" key="4">
    <source>
        <dbReference type="ARBA" id="ARBA00022729"/>
    </source>
</evidence>
<protein>
    <submittedName>
        <fullName evidence="7">ABC transporter substrate-binding protein</fullName>
    </submittedName>
</protein>